<dbReference type="PANTHER" id="PTHR45228">
    <property type="entry name" value="CYCLIC DI-GMP PHOSPHODIESTERASE TM_0186-RELATED"/>
    <property type="match status" value="1"/>
</dbReference>
<feature type="region of interest" description="Disordered" evidence="1">
    <location>
        <begin position="57"/>
        <end position="87"/>
    </location>
</feature>
<dbReference type="SMART" id="SM00471">
    <property type="entry name" value="HDc"/>
    <property type="match status" value="1"/>
</dbReference>
<dbReference type="InterPro" id="IPR006674">
    <property type="entry name" value="HD_domain"/>
</dbReference>
<dbReference type="InterPro" id="IPR052020">
    <property type="entry name" value="Cyclic_di-GMP/3'3'-cGAMP_PDE"/>
</dbReference>
<dbReference type="Pfam" id="PF11871">
    <property type="entry name" value="DUF3391"/>
    <property type="match status" value="1"/>
</dbReference>
<protein>
    <submittedName>
        <fullName evidence="4">HD-GYP domain-containing protein</fullName>
        <ecNumber evidence="4">3.1.4.-</ecNumber>
    </submittedName>
</protein>
<dbReference type="GO" id="GO:0016787">
    <property type="term" value="F:hydrolase activity"/>
    <property type="evidence" value="ECO:0007669"/>
    <property type="project" value="UniProtKB-KW"/>
</dbReference>
<evidence type="ECO:0000259" key="2">
    <source>
        <dbReference type="PROSITE" id="PS51831"/>
    </source>
</evidence>
<dbReference type="CDD" id="cd00077">
    <property type="entry name" value="HDc"/>
    <property type="match status" value="1"/>
</dbReference>
<keyword evidence="4" id="KW-0378">Hydrolase</keyword>
<dbReference type="PROSITE" id="PS51831">
    <property type="entry name" value="HD"/>
    <property type="match status" value="1"/>
</dbReference>
<dbReference type="PANTHER" id="PTHR45228:SF4">
    <property type="entry name" value="LIPOPROTEIN"/>
    <property type="match status" value="1"/>
</dbReference>
<feature type="compositionally biased region" description="Acidic residues" evidence="1">
    <location>
        <begin position="77"/>
        <end position="87"/>
    </location>
</feature>
<reference evidence="4 5" key="1">
    <citation type="submission" date="2023-11" db="EMBL/GenBank/DDBJ databases">
        <title>Plant-associative lifestyle of Vibrio porteresiae and its evolutionary dynamics.</title>
        <authorList>
            <person name="Rameshkumar N."/>
            <person name="Kirti K."/>
        </authorList>
    </citation>
    <scope>NUCLEOTIDE SEQUENCE [LARGE SCALE GENOMIC DNA]</scope>
    <source>
        <strain evidence="4 5">MSSRF30</strain>
    </source>
</reference>
<feature type="domain" description="HD-GYP" evidence="3">
    <location>
        <begin position="151"/>
        <end position="347"/>
    </location>
</feature>
<dbReference type="InterPro" id="IPR006675">
    <property type="entry name" value="HDIG_dom"/>
</dbReference>
<dbReference type="InterPro" id="IPR003607">
    <property type="entry name" value="HD/PDEase_dom"/>
</dbReference>
<accession>A0ABZ0QBB1</accession>
<dbReference type="EMBL" id="CP138203">
    <property type="protein sequence ID" value="WPC73748.1"/>
    <property type="molecule type" value="Genomic_DNA"/>
</dbReference>
<proteinExistence type="predicted"/>
<feature type="domain" description="HD" evidence="2">
    <location>
        <begin position="173"/>
        <end position="296"/>
    </location>
</feature>
<dbReference type="Proteomes" id="UP001304071">
    <property type="component" value="Chromosome 1"/>
</dbReference>
<dbReference type="InterPro" id="IPR037522">
    <property type="entry name" value="HD_GYP_dom"/>
</dbReference>
<dbReference type="EC" id="3.1.4.-" evidence="4"/>
<evidence type="ECO:0000313" key="4">
    <source>
        <dbReference type="EMBL" id="WPC73748.1"/>
    </source>
</evidence>
<sequence>MASIKITVDRLKPGLHIRLPVKWNDHPFLFNSFKIKSQEQINLIRHLGIQHVFLNTNQSDTEPLPPKSEQDSQPDSTEAEAQSEFDQEVDKLWQEKQKRIEKLNTYRRRVSAVEKEFERSLSRMRAVMNKIRNRPMDAVNEASQLVEDVVDKLLSDDNVTLHLMNSKSEFEDIYFHSLNVAVIAMMIGRAKEYAPEKIKELAFAALFHDMGKVRVPTAIVRKQTQLSEPELNYLKLHTKYGLEIAGNIEDFPETARKVIEQHHELNDGSGYPQGLKGDAIDELAKVVAVANAFDNLCHPNIPSEQKIPYIALSHLFKNCKHLYDQENLSILVKFMGVFPPGTVVQLSNEMVGLVISVNINNLLFPNVLIYDPSVPRNQAPIIDLADKDIKIVNAILPNKLPDKIREYLNPRARVSYFFDGNE</sequence>
<evidence type="ECO:0000313" key="5">
    <source>
        <dbReference type="Proteomes" id="UP001304071"/>
    </source>
</evidence>
<dbReference type="SUPFAM" id="SSF109604">
    <property type="entry name" value="HD-domain/PDEase-like"/>
    <property type="match status" value="1"/>
</dbReference>
<evidence type="ECO:0000256" key="1">
    <source>
        <dbReference type="SAM" id="MobiDB-lite"/>
    </source>
</evidence>
<name>A0ABZ0QBB1_9VIBR</name>
<dbReference type="RefSeq" id="WP_261893714.1">
    <property type="nucleotide sequence ID" value="NZ_AP024895.1"/>
</dbReference>
<dbReference type="Gene3D" id="1.10.3210.10">
    <property type="entry name" value="Hypothetical protein af1432"/>
    <property type="match status" value="1"/>
</dbReference>
<organism evidence="4 5">
    <name type="scientific">Vibrio porteresiae DSM 19223</name>
    <dbReference type="NCBI Taxonomy" id="1123496"/>
    <lineage>
        <taxon>Bacteria</taxon>
        <taxon>Pseudomonadati</taxon>
        <taxon>Pseudomonadota</taxon>
        <taxon>Gammaproteobacteria</taxon>
        <taxon>Vibrionales</taxon>
        <taxon>Vibrionaceae</taxon>
        <taxon>Vibrio</taxon>
    </lineage>
</organism>
<dbReference type="Pfam" id="PF13487">
    <property type="entry name" value="HD_5"/>
    <property type="match status" value="1"/>
</dbReference>
<dbReference type="PROSITE" id="PS51832">
    <property type="entry name" value="HD_GYP"/>
    <property type="match status" value="1"/>
</dbReference>
<dbReference type="InterPro" id="IPR021812">
    <property type="entry name" value="DUF3391"/>
</dbReference>
<keyword evidence="5" id="KW-1185">Reference proteome</keyword>
<dbReference type="NCBIfam" id="TIGR00277">
    <property type="entry name" value="HDIG"/>
    <property type="match status" value="1"/>
</dbReference>
<gene>
    <name evidence="4" type="ORF">R8Z52_00215</name>
</gene>
<evidence type="ECO:0000259" key="3">
    <source>
        <dbReference type="PROSITE" id="PS51832"/>
    </source>
</evidence>